<organism evidence="8 9">
    <name type="scientific">Streptomyces chiangmaiensis</name>
    <dbReference type="NCBI Taxonomy" id="766497"/>
    <lineage>
        <taxon>Bacteria</taxon>
        <taxon>Bacillati</taxon>
        <taxon>Actinomycetota</taxon>
        <taxon>Actinomycetes</taxon>
        <taxon>Kitasatosporales</taxon>
        <taxon>Streptomycetaceae</taxon>
        <taxon>Streptomyces</taxon>
    </lineage>
</organism>
<dbReference type="Gene3D" id="3.10.450.50">
    <property type="match status" value="1"/>
</dbReference>
<dbReference type="PANTHER" id="PTHR30173:SF43">
    <property type="entry name" value="ECF RNA POLYMERASE SIGMA FACTOR SIGI-RELATED"/>
    <property type="match status" value="1"/>
</dbReference>
<dbReference type="InterPro" id="IPR014284">
    <property type="entry name" value="RNA_pol_sigma-70_dom"/>
</dbReference>
<dbReference type="Gene3D" id="1.10.10.10">
    <property type="entry name" value="Winged helix-like DNA-binding domain superfamily/Winged helix DNA-binding domain"/>
    <property type="match status" value="1"/>
</dbReference>
<evidence type="ECO:0000256" key="5">
    <source>
        <dbReference type="ARBA" id="ARBA00023163"/>
    </source>
</evidence>
<keyword evidence="5" id="KW-0804">Transcription</keyword>
<evidence type="ECO:0000313" key="9">
    <source>
        <dbReference type="Proteomes" id="UP001333996"/>
    </source>
</evidence>
<accession>A0ABU7FVU8</accession>
<protein>
    <submittedName>
        <fullName evidence="8">RNA polymerase sigma factor SigJ</fullName>
    </submittedName>
</protein>
<dbReference type="SUPFAM" id="SSF88946">
    <property type="entry name" value="Sigma2 domain of RNA polymerase sigma factors"/>
    <property type="match status" value="1"/>
</dbReference>
<comment type="subunit">
    <text evidence="2">Interacts transiently with the RNA polymerase catalytic core formed by RpoA, RpoB, RpoC and RpoZ (2 alpha, 1 beta, 1 beta' and 1 omega subunit) to form the RNA polymerase holoenzyme that can initiate transcription.</text>
</comment>
<evidence type="ECO:0000256" key="4">
    <source>
        <dbReference type="ARBA" id="ARBA00023082"/>
    </source>
</evidence>
<dbReference type="EMBL" id="JAYWVC010000338">
    <property type="protein sequence ID" value="MED7828242.1"/>
    <property type="molecule type" value="Genomic_DNA"/>
</dbReference>
<comment type="caution">
    <text evidence="8">The sequence shown here is derived from an EMBL/GenBank/DDBJ whole genome shotgun (WGS) entry which is preliminary data.</text>
</comment>
<keyword evidence="4" id="KW-0731">Sigma factor</keyword>
<dbReference type="NCBIfam" id="TIGR02937">
    <property type="entry name" value="sigma70-ECF"/>
    <property type="match status" value="1"/>
</dbReference>
<feature type="domain" description="RNA polymerase sigma factor 70 region 4 type 2" evidence="7">
    <location>
        <begin position="240"/>
        <end position="286"/>
    </location>
</feature>
<keyword evidence="9" id="KW-1185">Reference proteome</keyword>
<dbReference type="Pfam" id="PF08281">
    <property type="entry name" value="Sigma70_r4_2"/>
    <property type="match status" value="1"/>
</dbReference>
<dbReference type="Proteomes" id="UP001333996">
    <property type="component" value="Unassembled WGS sequence"/>
</dbReference>
<dbReference type="NCBIfam" id="NF007214">
    <property type="entry name" value="PRK09636.1"/>
    <property type="match status" value="1"/>
</dbReference>
<comment type="similarity">
    <text evidence="1">Belongs to the sigma-70 factor family. ECF subfamily.</text>
</comment>
<dbReference type="SUPFAM" id="SSF54427">
    <property type="entry name" value="NTF2-like"/>
    <property type="match status" value="1"/>
</dbReference>
<sequence length="420" mass="46154">MDRDKRTDLDIHVAKDAEVETYDASLGPDRIGTLVYQLTGGKVAMISTAVEAEYQHHGGAAELIVSARDDITGSGGTVTTRTYTPPTSDVVCSTDTEHIHRSFIGDGGMNDEPFPEAGEDSLATIFKERRLLLNLAFRMLGSSYDAEDVVQETYTRWYALSEEVQRSIKSPMGWLVRVASRICLDQLSSARVRHEQYVGEWLPEPVPDTSWDTVRPAYAGTDPADQVSLDESVTMGVLVILDTVTPAERISFILHDIFGVPFNEIAETVGRTPAACRQLAASARRRVRTAKPRGIVRARHKYVVSAFKYACETGNLDALVGLLDANAVAQSDGGGRVRTALRPIVGADRIARFLKGVLRKEPGTSFTEERVSGQPGIVARINGVTVLVMSFNLDDAGLIDRLWVMMHPQKLHAWRSRDLS</sequence>
<reference evidence="8" key="1">
    <citation type="submission" date="2024-01" db="EMBL/GenBank/DDBJ databases">
        <title>First draft genome sequence data of TA4-1, the type strain of Gram-positive actinobacterium Streptomyces chiangmaiensis.</title>
        <authorList>
            <person name="Yasawong M."/>
            <person name="Nantapong N."/>
        </authorList>
    </citation>
    <scope>NUCLEOTIDE SEQUENCE</scope>
    <source>
        <strain evidence="8">TA4-1</strain>
    </source>
</reference>
<dbReference type="InterPro" id="IPR013249">
    <property type="entry name" value="RNA_pol_sigma70_r4_t2"/>
</dbReference>
<keyword evidence="3" id="KW-0805">Transcription regulation</keyword>
<dbReference type="PANTHER" id="PTHR30173">
    <property type="entry name" value="SIGMA 19 FACTOR"/>
    <property type="match status" value="1"/>
</dbReference>
<evidence type="ECO:0000256" key="2">
    <source>
        <dbReference type="ARBA" id="ARBA00011344"/>
    </source>
</evidence>
<dbReference type="RefSeq" id="WP_329512594.1">
    <property type="nucleotide sequence ID" value="NZ_BAAAYZ010000262.1"/>
</dbReference>
<dbReference type="InterPro" id="IPR013325">
    <property type="entry name" value="RNA_pol_sigma_r2"/>
</dbReference>
<evidence type="ECO:0000313" key="8">
    <source>
        <dbReference type="EMBL" id="MED7828242.1"/>
    </source>
</evidence>
<evidence type="ECO:0000259" key="6">
    <source>
        <dbReference type="Pfam" id="PF04542"/>
    </source>
</evidence>
<dbReference type="Pfam" id="PF04542">
    <property type="entry name" value="Sigma70_r2"/>
    <property type="match status" value="1"/>
</dbReference>
<dbReference type="InterPro" id="IPR036388">
    <property type="entry name" value="WH-like_DNA-bd_sf"/>
</dbReference>
<dbReference type="InterPro" id="IPR052704">
    <property type="entry name" value="ECF_Sigma-70_Domain"/>
</dbReference>
<dbReference type="SUPFAM" id="SSF88659">
    <property type="entry name" value="Sigma3 and sigma4 domains of RNA polymerase sigma factors"/>
    <property type="match status" value="1"/>
</dbReference>
<evidence type="ECO:0000259" key="7">
    <source>
        <dbReference type="Pfam" id="PF08281"/>
    </source>
</evidence>
<feature type="domain" description="RNA polymerase sigma-70 region 2" evidence="6">
    <location>
        <begin position="128"/>
        <end position="191"/>
    </location>
</feature>
<dbReference type="InterPro" id="IPR032710">
    <property type="entry name" value="NTF2-like_dom_sf"/>
</dbReference>
<dbReference type="InterPro" id="IPR007627">
    <property type="entry name" value="RNA_pol_sigma70_r2"/>
</dbReference>
<name>A0ABU7FVU8_9ACTN</name>
<dbReference type="Gene3D" id="1.10.1740.10">
    <property type="match status" value="1"/>
</dbReference>
<evidence type="ECO:0000256" key="1">
    <source>
        <dbReference type="ARBA" id="ARBA00010641"/>
    </source>
</evidence>
<gene>
    <name evidence="8" type="primary">sigJ</name>
    <name evidence="8" type="ORF">VXC91_41835</name>
</gene>
<proteinExistence type="inferred from homology"/>
<evidence type="ECO:0000256" key="3">
    <source>
        <dbReference type="ARBA" id="ARBA00023015"/>
    </source>
</evidence>
<dbReference type="InterPro" id="IPR013324">
    <property type="entry name" value="RNA_pol_sigma_r3/r4-like"/>
</dbReference>